<feature type="transmembrane region" description="Helical" evidence="5">
    <location>
        <begin position="372"/>
        <end position="389"/>
    </location>
</feature>
<reference evidence="7" key="1">
    <citation type="submission" date="2017-04" db="EMBL/GenBank/DDBJ databases">
        <authorList>
            <person name="Varghese N."/>
            <person name="Submissions S."/>
        </authorList>
    </citation>
    <scope>NUCLEOTIDE SEQUENCE [LARGE SCALE GENOMIC DNA]</scope>
    <source>
        <strain evidence="7">DSM 9293</strain>
    </source>
</reference>
<feature type="transmembrane region" description="Helical" evidence="5">
    <location>
        <begin position="25"/>
        <end position="43"/>
    </location>
</feature>
<evidence type="ECO:0000256" key="4">
    <source>
        <dbReference type="ARBA" id="ARBA00023136"/>
    </source>
</evidence>
<dbReference type="AlphaFoldDB" id="A0A1W1WHZ4"/>
<comment type="subcellular location">
    <subcellularLocation>
        <location evidence="1">Membrane</location>
        <topology evidence="1">Multi-pass membrane protein</topology>
    </subcellularLocation>
</comment>
<dbReference type="PANTHER" id="PTHR47547:SF1">
    <property type="entry name" value="ASPARTATE-PROTON SYMPORTER"/>
    <property type="match status" value="1"/>
</dbReference>
<accession>A0A1W1WHZ4</accession>
<gene>
    <name evidence="6" type="ORF">SAMN00768000_2505</name>
</gene>
<feature type="transmembrane region" description="Helical" evidence="5">
    <location>
        <begin position="436"/>
        <end position="454"/>
    </location>
</feature>
<dbReference type="Gene3D" id="1.20.1740.10">
    <property type="entry name" value="Amino acid/polyamine transporter I"/>
    <property type="match status" value="1"/>
</dbReference>
<keyword evidence="4 5" id="KW-0472">Membrane</keyword>
<dbReference type="OrthoDB" id="3181223at2"/>
<dbReference type="InterPro" id="IPR052962">
    <property type="entry name" value="AA_Transporter_AGT"/>
</dbReference>
<dbReference type="PANTHER" id="PTHR47547">
    <property type="match status" value="1"/>
</dbReference>
<feature type="transmembrane region" description="Helical" evidence="5">
    <location>
        <begin position="498"/>
        <end position="518"/>
    </location>
</feature>
<protein>
    <submittedName>
        <fullName evidence="6">Amino acid/polyamine/organocation transporter, APC superfamily</fullName>
    </submittedName>
</protein>
<feature type="transmembrane region" description="Helical" evidence="5">
    <location>
        <begin position="174"/>
        <end position="193"/>
    </location>
</feature>
<dbReference type="InterPro" id="IPR002293">
    <property type="entry name" value="AA/rel_permease1"/>
</dbReference>
<feature type="transmembrane region" description="Helical" evidence="5">
    <location>
        <begin position="98"/>
        <end position="123"/>
    </location>
</feature>
<feature type="transmembrane region" description="Helical" evidence="5">
    <location>
        <begin position="55"/>
        <end position="77"/>
    </location>
</feature>
<keyword evidence="3 5" id="KW-1133">Transmembrane helix</keyword>
<dbReference type="PIRSF" id="PIRSF006060">
    <property type="entry name" value="AA_transporter"/>
    <property type="match status" value="1"/>
</dbReference>
<dbReference type="EMBL" id="FWWY01000001">
    <property type="protein sequence ID" value="SMC05876.1"/>
    <property type="molecule type" value="Genomic_DNA"/>
</dbReference>
<evidence type="ECO:0000256" key="5">
    <source>
        <dbReference type="SAM" id="Phobius"/>
    </source>
</evidence>
<dbReference type="Pfam" id="PF13520">
    <property type="entry name" value="AA_permease_2"/>
    <property type="match status" value="1"/>
</dbReference>
<evidence type="ECO:0000313" key="6">
    <source>
        <dbReference type="EMBL" id="SMC05876.1"/>
    </source>
</evidence>
<proteinExistence type="predicted"/>
<dbReference type="GO" id="GO:0016020">
    <property type="term" value="C:membrane"/>
    <property type="evidence" value="ECO:0007669"/>
    <property type="project" value="UniProtKB-SubCell"/>
</dbReference>
<evidence type="ECO:0000256" key="1">
    <source>
        <dbReference type="ARBA" id="ARBA00004141"/>
    </source>
</evidence>
<dbReference type="GO" id="GO:0022857">
    <property type="term" value="F:transmembrane transporter activity"/>
    <property type="evidence" value="ECO:0007669"/>
    <property type="project" value="InterPro"/>
</dbReference>
<organism evidence="6 7">
    <name type="scientific">Sulfobacillus thermosulfidooxidans (strain DSM 9293 / VKM B-1269 / AT-1)</name>
    <dbReference type="NCBI Taxonomy" id="929705"/>
    <lineage>
        <taxon>Bacteria</taxon>
        <taxon>Bacillati</taxon>
        <taxon>Bacillota</taxon>
        <taxon>Clostridia</taxon>
        <taxon>Eubacteriales</taxon>
        <taxon>Clostridiales Family XVII. Incertae Sedis</taxon>
        <taxon>Sulfobacillus</taxon>
    </lineage>
</organism>
<dbReference type="RefSeq" id="WP_020373669.1">
    <property type="nucleotide sequence ID" value="NZ_FWWY01000001.1"/>
</dbReference>
<feature type="transmembrane region" description="Helical" evidence="5">
    <location>
        <begin position="143"/>
        <end position="162"/>
    </location>
</feature>
<sequence>MVKESHVSTLSLDPDVAPYRRELTFWDLVFVSITGVVGSGWLFGSYNAAKIAGPASLIAWVIGGIVVLLGALINGELVGMFPRAGGAMRYPLYSHGSLVAFLIGWGSWIPGAAGAATEAAAVIQYASSYLPGLFNGTTMTPEGVLVAAALVVLFTYINLLGIRFFARINGPITVIKLAVPIATIIILLATSFHASNLTSHGFMPFHIKSIFLALATSGIVYAYLGSSGPLELAAEAKNPNQQIPRVLLMVVGFSFLLYTLLQLVFLGAVPPSLLARVNWSGLSFNAPFANLLIAVNLVWFSYFLYADAILSPSGTALSGTAVVSRIVYALGLEGWAPKFLAHVSEKTGVPTRALLVNLLFSVFFLLPFPSWQALVGVIVTCALFIRLVIPISHMVMRRTLPDQTRPFRTPWAKIVSPLATMISALIIYWVGWPINGQVILFFAVGLVFYALSFRKQGWPLSHIWHGIWFLVFMGFLAVMSWLGTYGGRHLIAAPWDSLGVAAGALVLWGWGVASGLPIEQALMGGRQMARELRVQEPELSSFDQNF</sequence>
<feature type="transmembrane region" description="Helical" evidence="5">
    <location>
        <begin position="410"/>
        <end position="430"/>
    </location>
</feature>
<evidence type="ECO:0000256" key="2">
    <source>
        <dbReference type="ARBA" id="ARBA00022692"/>
    </source>
</evidence>
<dbReference type="Proteomes" id="UP000192660">
    <property type="component" value="Unassembled WGS sequence"/>
</dbReference>
<feature type="transmembrane region" description="Helical" evidence="5">
    <location>
        <begin position="288"/>
        <end position="305"/>
    </location>
</feature>
<feature type="transmembrane region" description="Helical" evidence="5">
    <location>
        <begin position="205"/>
        <end position="225"/>
    </location>
</feature>
<feature type="transmembrane region" description="Helical" evidence="5">
    <location>
        <begin position="466"/>
        <end position="486"/>
    </location>
</feature>
<evidence type="ECO:0000256" key="3">
    <source>
        <dbReference type="ARBA" id="ARBA00022989"/>
    </source>
</evidence>
<feature type="transmembrane region" description="Helical" evidence="5">
    <location>
        <begin position="246"/>
        <end position="268"/>
    </location>
</feature>
<keyword evidence="7" id="KW-1185">Reference proteome</keyword>
<keyword evidence="2 5" id="KW-0812">Transmembrane</keyword>
<name>A0A1W1WHZ4_SULTA</name>
<evidence type="ECO:0000313" key="7">
    <source>
        <dbReference type="Proteomes" id="UP000192660"/>
    </source>
</evidence>